<dbReference type="KEGG" id="nbr:O3I_020575"/>
<feature type="transmembrane region" description="Helical" evidence="1">
    <location>
        <begin position="86"/>
        <end position="109"/>
    </location>
</feature>
<feature type="transmembrane region" description="Helical" evidence="1">
    <location>
        <begin position="54"/>
        <end position="74"/>
    </location>
</feature>
<keyword evidence="1" id="KW-1133">Transmembrane helix</keyword>
<proteinExistence type="predicted"/>
<feature type="transmembrane region" description="Helical" evidence="1">
    <location>
        <begin position="17"/>
        <end position="39"/>
    </location>
</feature>
<keyword evidence="1" id="KW-0812">Transmembrane</keyword>
<dbReference type="HOGENOM" id="CLU_806164_0_0_11"/>
<dbReference type="eggNOG" id="ENOG5031F4R">
    <property type="taxonomic scope" value="Bacteria"/>
</dbReference>
<organism evidence="2 3">
    <name type="scientific">Nocardia brasiliensis (strain ATCC 700358 / HUJEG-1)</name>
    <dbReference type="NCBI Taxonomy" id="1133849"/>
    <lineage>
        <taxon>Bacteria</taxon>
        <taxon>Bacillati</taxon>
        <taxon>Actinomycetota</taxon>
        <taxon>Actinomycetes</taxon>
        <taxon>Mycobacteriales</taxon>
        <taxon>Nocardiaceae</taxon>
        <taxon>Nocardia</taxon>
    </lineage>
</organism>
<reference evidence="2 3" key="1">
    <citation type="journal article" date="2012" name="J. Bacteriol.">
        <title>Complete genome sequence of Nocardia brasiliensis HUJEG-1.</title>
        <authorList>
            <person name="Vera-Cabrera L."/>
            <person name="Ortiz-Lopez R."/>
            <person name="Elizondo-Gonzalez R."/>
            <person name="Perez-Maya A.A."/>
            <person name="Ocampo-Candiani J."/>
        </authorList>
    </citation>
    <scope>NUCLEOTIDE SEQUENCE [LARGE SCALE GENOMIC DNA]</scope>
    <source>
        <strain evidence="3">ATCC 700358</strain>
    </source>
</reference>
<dbReference type="Proteomes" id="UP000006304">
    <property type="component" value="Chromosome"/>
</dbReference>
<keyword evidence="3" id="KW-1185">Reference proteome</keyword>
<gene>
    <name evidence="2" type="ORF">O3I_020575</name>
</gene>
<dbReference type="RefSeq" id="WP_014984929.1">
    <property type="nucleotide sequence ID" value="NC_018681.1"/>
</dbReference>
<evidence type="ECO:0000313" key="2">
    <source>
        <dbReference type="EMBL" id="AFU02074.1"/>
    </source>
</evidence>
<keyword evidence="1" id="KW-0472">Membrane</keyword>
<protein>
    <submittedName>
        <fullName evidence="2">Uncharacterized protein</fullName>
    </submittedName>
</protein>
<accession>K0EYE0</accession>
<dbReference type="AlphaFoldDB" id="K0EYE0"/>
<dbReference type="EMBL" id="CP003876">
    <property type="protein sequence ID" value="AFU02074.1"/>
    <property type="molecule type" value="Genomic_DNA"/>
</dbReference>
<sequence>MLAEESNDRKRRGTFDWYWLAYCGAACLGVLVPLVLLFSDACFYLECSEGTRSFAAPAIAIGVAVTLLVAGWILRSDRRGSNRLAGVVIAVVGVLASSCTGYGVVNFVFPGSRAPLVREAAETRTMLDRMPGVHEVTTRSGDTFSVVVVLTADASTDQVAQVVRAFREQVTDGPDFREWQVDLEIRRPDTDSSFKSGHKGFGDAPGHAARWLELSRAFPADRVRWTTQTWTYYFASFMSDGAPKGDIGMGDITVRLTGTTDPAAVSDTYRRLVREFPDLSTARWDIGTSASDTGVLSTADYYPSELELSVWDRVNADRNPRRTVLMHPRYGVVEQLHAPREGDAERLADKHFPIVGELTRPVRYLVTDIGDTTVNPRSPLHHPITPLGAGPIGETVSRCTSPTQTRSVTQQRLLDRHEVC</sequence>
<evidence type="ECO:0000313" key="3">
    <source>
        <dbReference type="Proteomes" id="UP000006304"/>
    </source>
</evidence>
<name>K0EYE0_NOCB7</name>
<evidence type="ECO:0000256" key="1">
    <source>
        <dbReference type="SAM" id="Phobius"/>
    </source>
</evidence>